<sequence length="131" mass="14392">MCWFGCRYRCRCNALYCTCAVCNPRMSYYQPAPVVPFTPAPAPPRAPPPSAAFVNPNSPYSVYTTGPPVAAWSTSPGSAVLQYTNGRLHFEGNPGSSHGGGYTPYTPFNYPQLPYYPTPTWYPPAIAWSAW</sequence>
<proteinExistence type="predicted"/>
<name>A0AAW0DGL6_9AGAR</name>
<dbReference type="Proteomes" id="UP001362999">
    <property type="component" value="Unassembled WGS sequence"/>
</dbReference>
<gene>
    <name evidence="1" type="ORF">R3P38DRAFT_2857963</name>
</gene>
<accession>A0AAW0DGL6</accession>
<keyword evidence="2" id="KW-1185">Reference proteome</keyword>
<dbReference type="AlphaFoldDB" id="A0AAW0DGL6"/>
<organism evidence="1 2">
    <name type="scientific">Favolaschia claudopus</name>
    <dbReference type="NCBI Taxonomy" id="2862362"/>
    <lineage>
        <taxon>Eukaryota</taxon>
        <taxon>Fungi</taxon>
        <taxon>Dikarya</taxon>
        <taxon>Basidiomycota</taxon>
        <taxon>Agaricomycotina</taxon>
        <taxon>Agaricomycetes</taxon>
        <taxon>Agaricomycetidae</taxon>
        <taxon>Agaricales</taxon>
        <taxon>Marasmiineae</taxon>
        <taxon>Mycenaceae</taxon>
        <taxon>Favolaschia</taxon>
    </lineage>
</organism>
<comment type="caution">
    <text evidence="1">The sequence shown here is derived from an EMBL/GenBank/DDBJ whole genome shotgun (WGS) entry which is preliminary data.</text>
</comment>
<evidence type="ECO:0000313" key="1">
    <source>
        <dbReference type="EMBL" id="KAK7051985.1"/>
    </source>
</evidence>
<protein>
    <submittedName>
        <fullName evidence="1">Uncharacterized protein</fullName>
    </submittedName>
</protein>
<reference evidence="1 2" key="1">
    <citation type="journal article" date="2024" name="J Genomics">
        <title>Draft genome sequencing and assembly of Favolaschia claudopus CIRM-BRFM 2984 isolated from oak limbs.</title>
        <authorList>
            <person name="Navarro D."/>
            <person name="Drula E."/>
            <person name="Chaduli D."/>
            <person name="Cazenave R."/>
            <person name="Ahrendt S."/>
            <person name="Wang J."/>
            <person name="Lipzen A."/>
            <person name="Daum C."/>
            <person name="Barry K."/>
            <person name="Grigoriev I.V."/>
            <person name="Favel A."/>
            <person name="Rosso M.N."/>
            <person name="Martin F."/>
        </authorList>
    </citation>
    <scope>NUCLEOTIDE SEQUENCE [LARGE SCALE GENOMIC DNA]</scope>
    <source>
        <strain evidence="1 2">CIRM-BRFM 2984</strain>
    </source>
</reference>
<evidence type="ECO:0000313" key="2">
    <source>
        <dbReference type="Proteomes" id="UP001362999"/>
    </source>
</evidence>
<dbReference type="EMBL" id="JAWWNJ010000007">
    <property type="protein sequence ID" value="KAK7051985.1"/>
    <property type="molecule type" value="Genomic_DNA"/>
</dbReference>